<evidence type="ECO:0000313" key="1">
    <source>
        <dbReference type="EMBL" id="QDZ00047.2"/>
    </source>
</evidence>
<dbReference type="EMBL" id="CP042301">
    <property type="protein sequence ID" value="QDZ00047.2"/>
    <property type="molecule type" value="Genomic_DNA"/>
</dbReference>
<evidence type="ECO:0000313" key="2">
    <source>
        <dbReference type="Proteomes" id="UP000321389"/>
    </source>
</evidence>
<dbReference type="GO" id="GO:0008233">
    <property type="term" value="F:peptidase activity"/>
    <property type="evidence" value="ECO:0007669"/>
    <property type="project" value="UniProtKB-KW"/>
</dbReference>
<reference evidence="1" key="1">
    <citation type="submission" date="2020-04" db="EMBL/GenBank/DDBJ databases">
        <title>Nitratireductor sp. nov. isolated from mangrove soil.</title>
        <authorList>
            <person name="Ye Y."/>
        </authorList>
    </citation>
    <scope>NUCLEOTIDE SEQUENCE</scope>
    <source>
        <strain evidence="1">SY7</strain>
    </source>
</reference>
<sequence length="177" mass="20170">MGLLAGLLFLGGWTVKGTEVTERYYPIAGRSHAELLASVKRHGPRGGSAYGIGFIDFFPGYRFETKSGACRIRDADVGLRIALKLPQWKGPDDAPRSVKRLAARFERAIRAHEFQHVKIAKRHARRMAQALSRMRAEDNCWILRRKANELIARHKKEHLGSQRAFDNRTRKGIKRLL</sequence>
<keyword evidence="2" id="KW-1185">Reference proteome</keyword>
<keyword evidence="1" id="KW-0645">Protease</keyword>
<protein>
    <submittedName>
        <fullName evidence="1">DUF922 domain-containing Zn-dependent protease</fullName>
    </submittedName>
</protein>
<keyword evidence="1" id="KW-0378">Hydrolase</keyword>
<dbReference type="InterPro" id="IPR010321">
    <property type="entry name" value="DUF922"/>
</dbReference>
<accession>A0A5B8KWF0</accession>
<gene>
    <name evidence="1" type="ORF">FQ775_06435</name>
</gene>
<dbReference type="Proteomes" id="UP000321389">
    <property type="component" value="Chromosome"/>
</dbReference>
<name>A0A5B8KWF0_9HYPH</name>
<organism evidence="1 2">
    <name type="scientific">Nitratireductor mangrovi</name>
    <dbReference type="NCBI Taxonomy" id="2599600"/>
    <lineage>
        <taxon>Bacteria</taxon>
        <taxon>Pseudomonadati</taxon>
        <taxon>Pseudomonadota</taxon>
        <taxon>Alphaproteobacteria</taxon>
        <taxon>Hyphomicrobiales</taxon>
        <taxon>Phyllobacteriaceae</taxon>
        <taxon>Nitratireductor</taxon>
    </lineage>
</organism>
<dbReference type="AlphaFoldDB" id="A0A5B8KWF0"/>
<dbReference type="RefSeq" id="WP_167813035.1">
    <property type="nucleotide sequence ID" value="NZ_CP042301.2"/>
</dbReference>
<dbReference type="KEGG" id="niy:FQ775_06435"/>
<proteinExistence type="predicted"/>
<dbReference type="GO" id="GO:0006508">
    <property type="term" value="P:proteolysis"/>
    <property type="evidence" value="ECO:0007669"/>
    <property type="project" value="UniProtKB-KW"/>
</dbReference>
<dbReference type="Pfam" id="PF06037">
    <property type="entry name" value="DUF922"/>
    <property type="match status" value="1"/>
</dbReference>